<dbReference type="EMBL" id="NHOC01000015">
    <property type="protein sequence ID" value="OUM19544.1"/>
    <property type="molecule type" value="Genomic_DNA"/>
</dbReference>
<dbReference type="InterPro" id="IPR027417">
    <property type="entry name" value="P-loop_NTPase"/>
</dbReference>
<dbReference type="Pfam" id="PF25796">
    <property type="entry name" value="BREX_BrxC_4th"/>
    <property type="match status" value="1"/>
</dbReference>
<accession>A0A252F159</accession>
<dbReference type="InterPro" id="IPR058037">
    <property type="entry name" value="BREX_BrxC_helical"/>
</dbReference>
<evidence type="ECO:0000313" key="5">
    <source>
        <dbReference type="EMBL" id="OUM19544.1"/>
    </source>
</evidence>
<feature type="domain" description="Probable ATP-binding protein BrxC 4th six-stranded beta-sheet" evidence="4">
    <location>
        <begin position="563"/>
        <end position="736"/>
    </location>
</feature>
<dbReference type="InterPro" id="IPR058036">
    <property type="entry name" value="BREX_BrxC_4th"/>
</dbReference>
<organism evidence="5 6">
    <name type="scientific">Butyricicoccus porcorum</name>
    <dbReference type="NCBI Taxonomy" id="1945634"/>
    <lineage>
        <taxon>Bacteria</taxon>
        <taxon>Bacillati</taxon>
        <taxon>Bacillota</taxon>
        <taxon>Clostridia</taxon>
        <taxon>Eubacteriales</taxon>
        <taxon>Butyricicoccaceae</taxon>
        <taxon>Butyricicoccus</taxon>
    </lineage>
</organism>
<sequence length="1214" mass="138565">MKIGQMFAKPIDRDMKGVIKVGQDDNLNIQQELEEYVVTRELQKHFRDFFDSYKRGIHGNTDKMGVWISGFFGSGKSHFLKILSYLLENKVVNGKTALQYFEEDNKIKDRMVLADMRLAASVPTDVVLFNIDSKGEQSGKQDKDAIVSVFLKVFNEMQGFCGAIPFLADLERKLSEKGRYEEFKERFEDFFGTAWIEARNDFDFIQDDIVEVLSDMDFMSEEAARNWCERATTEYSISIERFADLVKRYIDRKGGNHHVVFLVDEIGQYIGDDSKLMLNLQTVTEDLGTACKGKAWIIVTSQQDIDSITKTKGNDFSKIQGRFDTRLSLSSANVDEVIRERVLKKTESATQILSLYYDEKETIAKNLILFNDGVEKKLYANRANFAEVYPFIPYQFNLLGSVLTSIRTHGASGKHLAEGERSMLALFKESAVRVMNEDPGTIVPFHMFYDALEQFLDHSHKGVISRALDNDFLNPTHADECFDVNVLKTLFMIKYVKEIKANLENLTSLMVTHMDNDRMELSQKVEDALKRLVRQTLVQKNGDIYVFLTDEEQEINIAIKNQPVDAGEITAKVSELIFDGLFDEKKYRYPAFNGRYAFGFNQIVDDKPYKAGQNHDITLKILTPNSDEIADETTMRMLSAQSRCVLVVLPDDRTFLDEIRSSLQIEKFIRFDATNTVTKYEQIKEAKKVELRERSAAARLFLEESLKSATIYVNGDRVQTTAKEVSTRINDAIGKLVASVFHKLSYIDTAMSESDIRKLFNNNGQQLTLAGTNSTPNSLALHDVNDYIGVNTSRHTKTSMKSLLDRFMKAPYGFVEADVQWLVAKLFKDGEIAFYVNSEPVTFLSKSIDEIVRFITRKEFNERLMTEKRIRASEKQKKAVREVMKELFGIAPSSDDDDAVMGSFLNYAGRLKNDLEKLEIYYKNQPLYPGKALITKGKKLMSDVSQLKNANEFFAAVDRDRDDYLDFAEDYEPVKKFFGGEQITIFDRAIRLMAIYDDSRTFIVNDEIESTALQVKAIMKKQTPYTEIKNLPGLLDQFTTAYSNLLTEMEQPILAAIDEARTRVFQELEGKLCKASLRDRYIERFSDLHEKATHCNNVATLQNIKVEADALKVRCLNEITVTEAKLQAEKAAEEAKKQAQQNPAPVNNGGDKQPDPVVTPVPKVKKQRTISIKSINTEATWQLETSADVKKYIAELEKKLMAQLEDDTVIHVEF</sequence>
<protein>
    <submittedName>
        <fullName evidence="5">ATPase</fullName>
    </submittedName>
</protein>
<keyword evidence="6" id="KW-1185">Reference proteome</keyword>
<dbReference type="NCBIfam" id="NF033441">
    <property type="entry name" value="BREX_BrxC"/>
    <property type="match status" value="1"/>
</dbReference>
<dbReference type="InterPro" id="IPR047679">
    <property type="entry name" value="BREX_BrxC"/>
</dbReference>
<feature type="domain" description="Probable ATP-binding protein BrxC alpha-helical" evidence="3">
    <location>
        <begin position="876"/>
        <end position="1000"/>
    </location>
</feature>
<dbReference type="Pfam" id="PF25791">
    <property type="entry name" value="WHD_BREX_BrxC"/>
    <property type="match status" value="1"/>
</dbReference>
<proteinExistence type="predicted"/>
<comment type="caution">
    <text evidence="5">The sequence shown here is derived from an EMBL/GenBank/DDBJ whole genome shotgun (WGS) entry which is preliminary data.</text>
</comment>
<dbReference type="AlphaFoldDB" id="A0A252F159"/>
<dbReference type="RefSeq" id="WP_087022170.1">
    <property type="nucleotide sequence ID" value="NZ_NHOC01000015.1"/>
</dbReference>
<feature type="region of interest" description="Disordered" evidence="1">
    <location>
        <begin position="1132"/>
        <end position="1163"/>
    </location>
</feature>
<dbReference type="OrthoDB" id="3201900at2"/>
<evidence type="ECO:0000259" key="4">
    <source>
        <dbReference type="Pfam" id="PF25796"/>
    </source>
</evidence>
<evidence type="ECO:0000259" key="3">
    <source>
        <dbReference type="Pfam" id="PF25792"/>
    </source>
</evidence>
<evidence type="ECO:0000313" key="6">
    <source>
        <dbReference type="Proteomes" id="UP000194903"/>
    </source>
</evidence>
<dbReference type="Pfam" id="PF25792">
    <property type="entry name" value="BREX_BrxC_helical"/>
    <property type="match status" value="1"/>
</dbReference>
<reference evidence="5 6" key="1">
    <citation type="submission" date="2017-05" db="EMBL/GenBank/DDBJ databases">
        <title>Butyricicoccus porcorum sp. nov. a butyrate-producing bacterium from the swine intestinal tract.</title>
        <authorList>
            <person name="Trachsel J."/>
            <person name="Humphrey S."/>
            <person name="Allen H.K."/>
        </authorList>
    </citation>
    <scope>NUCLEOTIDE SEQUENCE [LARGE SCALE GENOMIC DNA]</scope>
    <source>
        <strain evidence="5">BB10</strain>
    </source>
</reference>
<name>A0A252F159_9FIRM</name>
<feature type="domain" description="Probable ATP-binding protein BrxC winged helix-turn-helix" evidence="2">
    <location>
        <begin position="743"/>
        <end position="870"/>
    </location>
</feature>
<evidence type="ECO:0000259" key="2">
    <source>
        <dbReference type="Pfam" id="PF25791"/>
    </source>
</evidence>
<gene>
    <name evidence="5" type="ORF">CBW42_12595</name>
</gene>
<dbReference type="SUPFAM" id="SSF52540">
    <property type="entry name" value="P-loop containing nucleoside triphosphate hydrolases"/>
    <property type="match status" value="1"/>
</dbReference>
<evidence type="ECO:0000256" key="1">
    <source>
        <dbReference type="SAM" id="MobiDB-lite"/>
    </source>
</evidence>
<dbReference type="Proteomes" id="UP000194903">
    <property type="component" value="Unassembled WGS sequence"/>
</dbReference>
<dbReference type="InterPro" id="IPR058038">
    <property type="entry name" value="BREX_BrxC_wHTH"/>
</dbReference>